<name>A0A6A5KG93_9PLEO</name>
<evidence type="ECO:0000313" key="2">
    <source>
        <dbReference type="Proteomes" id="UP000800040"/>
    </source>
</evidence>
<reference evidence="1" key="1">
    <citation type="submission" date="2020-01" db="EMBL/GenBank/DDBJ databases">
        <authorList>
            <consortium name="DOE Joint Genome Institute"/>
            <person name="Haridas S."/>
            <person name="Albert R."/>
            <person name="Binder M."/>
            <person name="Bloem J."/>
            <person name="Labutti K."/>
            <person name="Salamov A."/>
            <person name="Andreopoulos B."/>
            <person name="Baker S.E."/>
            <person name="Barry K."/>
            <person name="Bills G."/>
            <person name="Bluhm B.H."/>
            <person name="Cannon C."/>
            <person name="Castanera R."/>
            <person name="Culley D.E."/>
            <person name="Daum C."/>
            <person name="Ezra D."/>
            <person name="Gonzalez J.B."/>
            <person name="Henrissat B."/>
            <person name="Kuo A."/>
            <person name="Liang C."/>
            <person name="Lipzen A."/>
            <person name="Lutzoni F."/>
            <person name="Magnuson J."/>
            <person name="Mondo S."/>
            <person name="Nolan M."/>
            <person name="Ohm R."/>
            <person name="Pangilinan J."/>
            <person name="Park H.-J."/>
            <person name="Ramirez L."/>
            <person name="Alfaro M."/>
            <person name="Sun H."/>
            <person name="Tritt A."/>
            <person name="Yoshinaga Y."/>
            <person name="Zwiers L.-H."/>
            <person name="Turgeon B.G."/>
            <person name="Goodwin S.B."/>
            <person name="Spatafora J.W."/>
            <person name="Crous P.W."/>
            <person name="Grigoriev I.V."/>
        </authorList>
    </citation>
    <scope>NUCLEOTIDE SEQUENCE</scope>
    <source>
        <strain evidence="1">P77</strain>
    </source>
</reference>
<gene>
    <name evidence="1" type="ORF">BDW02DRAFT_598991</name>
</gene>
<accession>A0A6A5KG93</accession>
<organism evidence="1 2">
    <name type="scientific">Decorospora gaudefroyi</name>
    <dbReference type="NCBI Taxonomy" id="184978"/>
    <lineage>
        <taxon>Eukaryota</taxon>
        <taxon>Fungi</taxon>
        <taxon>Dikarya</taxon>
        <taxon>Ascomycota</taxon>
        <taxon>Pezizomycotina</taxon>
        <taxon>Dothideomycetes</taxon>
        <taxon>Pleosporomycetidae</taxon>
        <taxon>Pleosporales</taxon>
        <taxon>Pleosporineae</taxon>
        <taxon>Pleosporaceae</taxon>
        <taxon>Decorospora</taxon>
    </lineage>
</organism>
<protein>
    <submittedName>
        <fullName evidence="1">Uncharacterized protein</fullName>
    </submittedName>
</protein>
<sequence length="194" mass="21972">MSTSSKFPSSSSSSPICAIILTSSSTPKRPHSKLVRVRPSLLPSTRPIPLTYSTSYTTQNLWTWIRVKNGLAFTFVSTEASAPDVEVQMWTQSATETKLQLLIWRTEVARLMRRIEALVERFMLEEGLGTTGLVAFDCGKRADEVVCAKLWVDGQKKSWTRYFWWEVVEVWVQGEVGLHVPVLEIPGEIRKALR</sequence>
<keyword evidence="2" id="KW-1185">Reference proteome</keyword>
<dbReference type="EMBL" id="ML975317">
    <property type="protein sequence ID" value="KAF1833514.1"/>
    <property type="molecule type" value="Genomic_DNA"/>
</dbReference>
<dbReference type="Proteomes" id="UP000800040">
    <property type="component" value="Unassembled WGS sequence"/>
</dbReference>
<dbReference type="AlphaFoldDB" id="A0A6A5KG93"/>
<proteinExistence type="predicted"/>
<evidence type="ECO:0000313" key="1">
    <source>
        <dbReference type="EMBL" id="KAF1833514.1"/>
    </source>
</evidence>